<sequence length="236" mass="25855">MINCVAMLTRNDITVPNAMEVVRENSHAKAEYWGFKDVGVTFEQGEALIQAMQAAGKKVVLEPLTRDEETANKWAQLAVRYHCAAYLGFFFKSVSDTLRAGGVLHFTPFGRRNADERLLGTLDELRQAALELIDQGAAGIRMSAYRWIEGDPALLASTLKAEFNARGVPFMMTGSVSDYNMLDVIREMQPWGITVGGALFDEGKFGGGTVAERIDRINEYCNSELAVPAAAGAPVR</sequence>
<proteinExistence type="predicted"/>
<evidence type="ECO:0008006" key="3">
    <source>
        <dbReference type="Google" id="ProtNLM"/>
    </source>
</evidence>
<gene>
    <name evidence="1" type="ORF">H8695_10990</name>
</gene>
<dbReference type="EMBL" id="JACRSP010000005">
    <property type="protein sequence ID" value="MBC8537212.1"/>
    <property type="molecule type" value="Genomic_DNA"/>
</dbReference>
<evidence type="ECO:0000313" key="1">
    <source>
        <dbReference type="EMBL" id="MBC8537212.1"/>
    </source>
</evidence>
<dbReference type="RefSeq" id="WP_249301656.1">
    <property type="nucleotide sequence ID" value="NZ_JACRSP010000005.1"/>
</dbReference>
<protein>
    <recommendedName>
        <fullName evidence="3">4-hydroxythreonine-4-phosphate dehydrogenase</fullName>
    </recommendedName>
</protein>
<keyword evidence="2" id="KW-1185">Reference proteome</keyword>
<dbReference type="AlphaFoldDB" id="A0A926HRB1"/>
<reference evidence="1" key="1">
    <citation type="submission" date="2020-08" db="EMBL/GenBank/DDBJ databases">
        <title>Genome public.</title>
        <authorList>
            <person name="Liu C."/>
            <person name="Sun Q."/>
        </authorList>
    </citation>
    <scope>NUCLEOTIDE SEQUENCE</scope>
    <source>
        <strain evidence="1">BX7</strain>
    </source>
</reference>
<name>A0A926HRB1_9FIRM</name>
<organism evidence="1 2">
    <name type="scientific">Feifania hominis</name>
    <dbReference type="NCBI Taxonomy" id="2763660"/>
    <lineage>
        <taxon>Bacteria</taxon>
        <taxon>Bacillati</taxon>
        <taxon>Bacillota</taxon>
        <taxon>Clostridia</taxon>
        <taxon>Eubacteriales</taxon>
        <taxon>Feifaniaceae</taxon>
        <taxon>Feifania</taxon>
    </lineage>
</organism>
<dbReference type="Proteomes" id="UP000620366">
    <property type="component" value="Unassembled WGS sequence"/>
</dbReference>
<accession>A0A926HRB1</accession>
<evidence type="ECO:0000313" key="2">
    <source>
        <dbReference type="Proteomes" id="UP000620366"/>
    </source>
</evidence>
<comment type="caution">
    <text evidence="1">The sequence shown here is derived from an EMBL/GenBank/DDBJ whole genome shotgun (WGS) entry which is preliminary data.</text>
</comment>